<reference evidence="10" key="1">
    <citation type="submission" date="2019-10" db="EMBL/GenBank/DDBJ databases">
        <authorList>
            <person name="Zhang R."/>
            <person name="Pan Y."/>
            <person name="Wang J."/>
            <person name="Ma R."/>
            <person name="Yu S."/>
        </authorList>
    </citation>
    <scope>NUCLEOTIDE SEQUENCE</scope>
    <source>
        <strain evidence="10">LA-IB0</strain>
        <tissue evidence="10">Leaf</tissue>
    </source>
</reference>
<keyword evidence="6" id="KW-0804">Transcription</keyword>
<dbReference type="FunFam" id="3.30.730.10:FF:000001">
    <property type="entry name" value="Ethylene-responsive transcription factor 2"/>
    <property type="match status" value="1"/>
</dbReference>
<evidence type="ECO:0000256" key="8">
    <source>
        <dbReference type="ARBA" id="ARBA00024343"/>
    </source>
</evidence>
<organism evidence="10 11">
    <name type="scientific">Buddleja alternifolia</name>
    <dbReference type="NCBI Taxonomy" id="168488"/>
    <lineage>
        <taxon>Eukaryota</taxon>
        <taxon>Viridiplantae</taxon>
        <taxon>Streptophyta</taxon>
        <taxon>Embryophyta</taxon>
        <taxon>Tracheophyta</taxon>
        <taxon>Spermatophyta</taxon>
        <taxon>Magnoliopsida</taxon>
        <taxon>eudicotyledons</taxon>
        <taxon>Gunneridae</taxon>
        <taxon>Pentapetalae</taxon>
        <taxon>asterids</taxon>
        <taxon>lamiids</taxon>
        <taxon>Lamiales</taxon>
        <taxon>Scrophulariaceae</taxon>
        <taxon>Buddlejeae</taxon>
        <taxon>Buddleja</taxon>
    </lineage>
</organism>
<comment type="subcellular location">
    <subcellularLocation>
        <location evidence="1">Nucleus</location>
    </subcellularLocation>
</comment>
<keyword evidence="11" id="KW-1185">Reference proteome</keyword>
<evidence type="ECO:0000313" key="10">
    <source>
        <dbReference type="EMBL" id="KAG8376056.1"/>
    </source>
</evidence>
<dbReference type="GO" id="GO:0003677">
    <property type="term" value="F:DNA binding"/>
    <property type="evidence" value="ECO:0007669"/>
    <property type="project" value="UniProtKB-KW"/>
</dbReference>
<keyword evidence="2" id="KW-0611">Plant defense</keyword>
<name>A0AAV6WZW7_9LAMI</name>
<accession>A0AAV6WZW7</accession>
<comment type="similarity">
    <text evidence="8">Belongs to the AP2/ERF transcription factor family. ERF subfamily.</text>
</comment>
<sequence length="180" mass="20258">MRAWGKWVSEIREPRKKSRIWLGTFETPEMAARAHDVAALAIKGNSAILNFPHISHLLPRPLTCSPRDVQAAATKAAHMDHLGGRMTTSSSSSSSPSEDVSTLSEIVALPNLETGFDYSTNPGREDYVFAQDPGWEYYYNQYSWLHNLELDCGFFLEENVVLQDDMMSPNFGGLLWKHHS</sequence>
<dbReference type="InterPro" id="IPR001471">
    <property type="entry name" value="AP2/ERF_dom"/>
</dbReference>
<comment type="caution">
    <text evidence="10">The sequence shown here is derived from an EMBL/GenBank/DDBJ whole genome shotgun (WGS) entry which is preliminary data.</text>
</comment>
<dbReference type="GO" id="GO:0005634">
    <property type="term" value="C:nucleus"/>
    <property type="evidence" value="ECO:0007669"/>
    <property type="project" value="UniProtKB-SubCell"/>
</dbReference>
<evidence type="ECO:0000259" key="9">
    <source>
        <dbReference type="PROSITE" id="PS51032"/>
    </source>
</evidence>
<dbReference type="PROSITE" id="PS51032">
    <property type="entry name" value="AP2_ERF"/>
    <property type="match status" value="1"/>
</dbReference>
<dbReference type="InterPro" id="IPR036955">
    <property type="entry name" value="AP2/ERF_dom_sf"/>
</dbReference>
<dbReference type="CDD" id="cd00018">
    <property type="entry name" value="AP2"/>
    <property type="match status" value="1"/>
</dbReference>
<keyword evidence="3" id="KW-0805">Transcription regulation</keyword>
<dbReference type="EMBL" id="WHWC01000009">
    <property type="protein sequence ID" value="KAG8376056.1"/>
    <property type="molecule type" value="Genomic_DNA"/>
</dbReference>
<dbReference type="Pfam" id="PF00847">
    <property type="entry name" value="AP2"/>
    <property type="match status" value="1"/>
</dbReference>
<dbReference type="GO" id="GO:0006952">
    <property type="term" value="P:defense response"/>
    <property type="evidence" value="ECO:0007669"/>
    <property type="project" value="UniProtKB-KW"/>
</dbReference>
<feature type="domain" description="AP2/ERF" evidence="9">
    <location>
        <begin position="1"/>
        <end position="52"/>
    </location>
</feature>
<dbReference type="PANTHER" id="PTHR31985:SF292">
    <property type="entry name" value="AP2_ERF DOMAIN-CONTAINING PROTEIN"/>
    <property type="match status" value="1"/>
</dbReference>
<keyword evidence="4" id="KW-0238">DNA-binding</keyword>
<gene>
    <name evidence="10" type="ORF">BUALT_Bualt09G0023900</name>
</gene>
<dbReference type="SUPFAM" id="SSF54171">
    <property type="entry name" value="DNA-binding domain"/>
    <property type="match status" value="1"/>
</dbReference>
<dbReference type="SMART" id="SM00380">
    <property type="entry name" value="AP2"/>
    <property type="match status" value="1"/>
</dbReference>
<evidence type="ECO:0000256" key="6">
    <source>
        <dbReference type="ARBA" id="ARBA00023163"/>
    </source>
</evidence>
<keyword evidence="7" id="KW-0539">Nucleus</keyword>
<dbReference type="Proteomes" id="UP000826271">
    <property type="component" value="Unassembled WGS sequence"/>
</dbReference>
<evidence type="ECO:0000256" key="1">
    <source>
        <dbReference type="ARBA" id="ARBA00004123"/>
    </source>
</evidence>
<protein>
    <recommendedName>
        <fullName evidence="9">AP2/ERF domain-containing protein</fullName>
    </recommendedName>
</protein>
<evidence type="ECO:0000256" key="7">
    <source>
        <dbReference type="ARBA" id="ARBA00023242"/>
    </source>
</evidence>
<dbReference type="InterPro" id="IPR051032">
    <property type="entry name" value="AP2/ERF_TF_ERF_subfamily"/>
</dbReference>
<evidence type="ECO:0000256" key="5">
    <source>
        <dbReference type="ARBA" id="ARBA00023159"/>
    </source>
</evidence>
<evidence type="ECO:0000256" key="3">
    <source>
        <dbReference type="ARBA" id="ARBA00023015"/>
    </source>
</evidence>
<keyword evidence="5" id="KW-0010">Activator</keyword>
<evidence type="ECO:0000256" key="2">
    <source>
        <dbReference type="ARBA" id="ARBA00022821"/>
    </source>
</evidence>
<dbReference type="Gene3D" id="3.30.730.10">
    <property type="entry name" value="AP2/ERF domain"/>
    <property type="match status" value="1"/>
</dbReference>
<proteinExistence type="inferred from homology"/>
<evidence type="ECO:0000256" key="4">
    <source>
        <dbReference type="ARBA" id="ARBA00023125"/>
    </source>
</evidence>
<dbReference type="PANTHER" id="PTHR31985">
    <property type="entry name" value="ETHYLENE-RESPONSIVE TRANSCRIPTION FACTOR ERF042-RELATED"/>
    <property type="match status" value="1"/>
</dbReference>
<evidence type="ECO:0000313" key="11">
    <source>
        <dbReference type="Proteomes" id="UP000826271"/>
    </source>
</evidence>
<dbReference type="InterPro" id="IPR016177">
    <property type="entry name" value="DNA-bd_dom_sf"/>
</dbReference>
<dbReference type="AlphaFoldDB" id="A0AAV6WZW7"/>
<dbReference type="GO" id="GO:0003700">
    <property type="term" value="F:DNA-binding transcription factor activity"/>
    <property type="evidence" value="ECO:0007669"/>
    <property type="project" value="InterPro"/>
</dbReference>